<evidence type="ECO:0000313" key="2">
    <source>
        <dbReference type="EMBL" id="MBM6877874.1"/>
    </source>
</evidence>
<organism evidence="2 3">
    <name type="scientific">Anaerotignum lactatifermentans</name>
    <dbReference type="NCBI Taxonomy" id="160404"/>
    <lineage>
        <taxon>Bacteria</taxon>
        <taxon>Bacillati</taxon>
        <taxon>Bacillota</taxon>
        <taxon>Clostridia</taxon>
        <taxon>Lachnospirales</taxon>
        <taxon>Anaerotignaceae</taxon>
        <taxon>Anaerotignum</taxon>
    </lineage>
</organism>
<evidence type="ECO:0000313" key="3">
    <source>
        <dbReference type="Proteomes" id="UP000729290"/>
    </source>
</evidence>
<proteinExistence type="predicted"/>
<feature type="compositionally biased region" description="Acidic residues" evidence="1">
    <location>
        <begin position="39"/>
        <end position="60"/>
    </location>
</feature>
<protein>
    <submittedName>
        <fullName evidence="2">Uncharacterized protein</fullName>
    </submittedName>
</protein>
<evidence type="ECO:0000256" key="1">
    <source>
        <dbReference type="SAM" id="MobiDB-lite"/>
    </source>
</evidence>
<reference evidence="2 3" key="1">
    <citation type="journal article" date="2021" name="Sci. Rep.">
        <title>The distribution of antibiotic resistance genes in chicken gut microbiota commensals.</title>
        <authorList>
            <person name="Juricova H."/>
            <person name="Matiasovicova J."/>
            <person name="Kubasova T."/>
            <person name="Cejkova D."/>
            <person name="Rychlik I."/>
        </authorList>
    </citation>
    <scope>NUCLEOTIDE SEQUENCE [LARGE SCALE GENOMIC DNA]</scope>
    <source>
        <strain evidence="2 3">An431b</strain>
    </source>
</reference>
<dbReference type="Proteomes" id="UP000729290">
    <property type="component" value="Unassembled WGS sequence"/>
</dbReference>
<name>A0ABS2G8S2_9FIRM</name>
<keyword evidence="3" id="KW-1185">Reference proteome</keyword>
<feature type="region of interest" description="Disordered" evidence="1">
    <location>
        <begin position="236"/>
        <end position="257"/>
    </location>
</feature>
<sequence>MDAEMMNPQEDLGTEFDDFLENEADADTLGGGGDPESMPQDEGEEETQEPEVNEEAEENQEPPAQEDQGKPDDAEFQRRMEDYGKQCVDKFIQKQFGDQVNPFTGRPIRTVADYEAYRQQYEEKRLRDALEGVQMAPELREQILRDRRTAAQSQEYMRQQQERETKEFTRTQLEELAREYPESNIKSLADLAQTPSGKRAIDLWTKGVSLKDAYSVAFQKEIAQGRTRAAKQQALNEANSKGHIAQPKGGERQEEVMSKEDLQIWRNYYPNKSDQEIRKIWKQNR</sequence>
<dbReference type="RefSeq" id="WP_205132708.1">
    <property type="nucleotide sequence ID" value="NZ_JACSNT010000002.1"/>
</dbReference>
<accession>A0ABS2G8S2</accession>
<comment type="caution">
    <text evidence="2">The sequence shown here is derived from an EMBL/GenBank/DDBJ whole genome shotgun (WGS) entry which is preliminary data.</text>
</comment>
<dbReference type="EMBL" id="JACSNV010000008">
    <property type="protein sequence ID" value="MBM6877874.1"/>
    <property type="molecule type" value="Genomic_DNA"/>
</dbReference>
<gene>
    <name evidence="2" type="ORF">H9X83_06835</name>
</gene>
<feature type="compositionally biased region" description="Acidic residues" evidence="1">
    <location>
        <begin position="12"/>
        <end position="26"/>
    </location>
</feature>
<feature type="compositionally biased region" description="Basic and acidic residues" evidence="1">
    <location>
        <begin position="67"/>
        <end position="82"/>
    </location>
</feature>
<feature type="region of interest" description="Disordered" evidence="1">
    <location>
        <begin position="1"/>
        <end position="82"/>
    </location>
</feature>